<accession>A0ABQ1NRE9</accession>
<dbReference type="Proteomes" id="UP000619534">
    <property type="component" value="Unassembled WGS sequence"/>
</dbReference>
<organism evidence="3 4">
    <name type="scientific">Thalassobacillus devorans</name>
    <dbReference type="NCBI Taxonomy" id="279813"/>
    <lineage>
        <taxon>Bacteria</taxon>
        <taxon>Bacillati</taxon>
        <taxon>Bacillota</taxon>
        <taxon>Bacilli</taxon>
        <taxon>Bacillales</taxon>
        <taxon>Bacillaceae</taxon>
        <taxon>Thalassobacillus</taxon>
    </lineage>
</organism>
<sequence length="326" mass="36334">MKKFYLIGFSMLILLFASACAQLGTEVSSEDIESYPDKDVRNIVPFSAGGTTDVNQRIIESYWKDYFPENMVIEYYEGAGGEVGFTELSKAKADGYTMGSINTPHIILQPLARETQFEYDSFDILARLVHDPQVLAVKADSDIDDLDEFIEKVKEKPKSLSVGLTGTYTGDHLTTLKFMDTADVQVTPVPLAGSADQVKELLGGHIDAIMGNVGDVTKDLDQFNVLAIATEERHEWLPDVPTFKEQGIDLVAAIDRGLALPKDTPQEIHDKLFEALEQITSLPEYEEKMEDAGLVADFLPGDEWAELIEEQQKEAKEVLEKFDEIE</sequence>
<gene>
    <name evidence="3" type="ORF">GCM10007216_12810</name>
</gene>
<dbReference type="InterPro" id="IPR005064">
    <property type="entry name" value="BUG"/>
</dbReference>
<protein>
    <recommendedName>
        <fullName evidence="5">Tripartite-type tricarboxylate transporter receptor subunit TctC</fullName>
    </recommendedName>
</protein>
<dbReference type="CDD" id="cd07012">
    <property type="entry name" value="PBP2_Bug_TTT"/>
    <property type="match status" value="1"/>
</dbReference>
<comment type="caution">
    <text evidence="3">The sequence shown here is derived from an EMBL/GenBank/DDBJ whole genome shotgun (WGS) entry which is preliminary data.</text>
</comment>
<dbReference type="PROSITE" id="PS51257">
    <property type="entry name" value="PROKAR_LIPOPROTEIN"/>
    <property type="match status" value="1"/>
</dbReference>
<evidence type="ECO:0000313" key="4">
    <source>
        <dbReference type="Proteomes" id="UP000619534"/>
    </source>
</evidence>
<dbReference type="Gene3D" id="3.40.190.10">
    <property type="entry name" value="Periplasmic binding protein-like II"/>
    <property type="match status" value="1"/>
</dbReference>
<dbReference type="EMBL" id="BMCJ01000002">
    <property type="protein sequence ID" value="GGC83615.1"/>
    <property type="molecule type" value="Genomic_DNA"/>
</dbReference>
<dbReference type="PIRSF" id="PIRSF017082">
    <property type="entry name" value="YflP"/>
    <property type="match status" value="1"/>
</dbReference>
<dbReference type="PANTHER" id="PTHR42928">
    <property type="entry name" value="TRICARBOXYLATE-BINDING PROTEIN"/>
    <property type="match status" value="1"/>
</dbReference>
<feature type="signal peptide" evidence="2">
    <location>
        <begin position="1"/>
        <end position="21"/>
    </location>
</feature>
<dbReference type="PANTHER" id="PTHR42928:SF5">
    <property type="entry name" value="BLR1237 PROTEIN"/>
    <property type="match status" value="1"/>
</dbReference>
<dbReference type="RefSeq" id="WP_062441648.1">
    <property type="nucleotide sequence ID" value="NZ_BMCJ01000002.1"/>
</dbReference>
<dbReference type="SUPFAM" id="SSF53850">
    <property type="entry name" value="Periplasmic binding protein-like II"/>
    <property type="match status" value="1"/>
</dbReference>
<evidence type="ECO:0000256" key="1">
    <source>
        <dbReference type="ARBA" id="ARBA00006987"/>
    </source>
</evidence>
<evidence type="ECO:0000313" key="3">
    <source>
        <dbReference type="EMBL" id="GGC83615.1"/>
    </source>
</evidence>
<dbReference type="Gene3D" id="3.40.190.150">
    <property type="entry name" value="Bordetella uptake gene, domain 1"/>
    <property type="match status" value="1"/>
</dbReference>
<keyword evidence="4" id="KW-1185">Reference proteome</keyword>
<comment type="similarity">
    <text evidence="1">Belongs to the UPF0065 (bug) family.</text>
</comment>
<name>A0ABQ1NRE9_9BACI</name>
<dbReference type="InterPro" id="IPR042100">
    <property type="entry name" value="Bug_dom1"/>
</dbReference>
<feature type="chain" id="PRO_5047202871" description="Tripartite-type tricarboxylate transporter receptor subunit TctC" evidence="2">
    <location>
        <begin position="22"/>
        <end position="326"/>
    </location>
</feature>
<proteinExistence type="inferred from homology"/>
<keyword evidence="2" id="KW-0732">Signal</keyword>
<reference evidence="4" key="1">
    <citation type="journal article" date="2019" name="Int. J. Syst. Evol. Microbiol.">
        <title>The Global Catalogue of Microorganisms (GCM) 10K type strain sequencing project: providing services to taxonomists for standard genome sequencing and annotation.</title>
        <authorList>
            <consortium name="The Broad Institute Genomics Platform"/>
            <consortium name="The Broad Institute Genome Sequencing Center for Infectious Disease"/>
            <person name="Wu L."/>
            <person name="Ma J."/>
        </authorList>
    </citation>
    <scope>NUCLEOTIDE SEQUENCE [LARGE SCALE GENOMIC DNA]</scope>
    <source>
        <strain evidence="4">CCM 7282</strain>
    </source>
</reference>
<dbReference type="Pfam" id="PF03401">
    <property type="entry name" value="TctC"/>
    <property type="match status" value="1"/>
</dbReference>
<evidence type="ECO:0000256" key="2">
    <source>
        <dbReference type="SAM" id="SignalP"/>
    </source>
</evidence>
<evidence type="ECO:0008006" key="5">
    <source>
        <dbReference type="Google" id="ProtNLM"/>
    </source>
</evidence>